<feature type="transmembrane region" description="Helical" evidence="2">
    <location>
        <begin position="50"/>
        <end position="72"/>
    </location>
</feature>
<gene>
    <name evidence="3" type="ORF">QJ043_03640</name>
</gene>
<sequence>MASTKQRKRKKNAIEPLMPPGVPSDALFVNRTELTNAIVKKGCSITVSSVLRVLYFAIGILMGIAAVVGRVFFGVDTLITVLVLLLGLMTVWQGSRLPMESARSMISQLMKAEKQNPEARTRVTFATEQAFGVVMPDGTARTFPWGDFSRAVATMDVMCLTTAQQSVLFILDNKGFLRGTPGDFAVFLAEHIAPEDRNGFQKWCDKTCRTLDNWSSIQQQKKAEQDEAKAAKKAAKEGAKKSGKGPRA</sequence>
<keyword evidence="2" id="KW-0812">Transmembrane</keyword>
<accession>A0ABT6ZJV6</accession>
<evidence type="ECO:0000313" key="4">
    <source>
        <dbReference type="Proteomes" id="UP001431693"/>
    </source>
</evidence>
<organism evidence="3 4">
    <name type="scientific">Kribbibacterium absianum</name>
    <dbReference type="NCBI Taxonomy" id="3044210"/>
    <lineage>
        <taxon>Bacteria</taxon>
        <taxon>Bacillati</taxon>
        <taxon>Actinomycetota</taxon>
        <taxon>Coriobacteriia</taxon>
        <taxon>Coriobacteriales</taxon>
        <taxon>Kribbibacteriaceae</taxon>
        <taxon>Kribbibacterium</taxon>
    </lineage>
</organism>
<evidence type="ECO:0000313" key="3">
    <source>
        <dbReference type="EMBL" id="MDJ1129177.1"/>
    </source>
</evidence>
<dbReference type="EMBL" id="JASJEX010000002">
    <property type="protein sequence ID" value="MDJ1129177.1"/>
    <property type="molecule type" value="Genomic_DNA"/>
</dbReference>
<evidence type="ECO:0008006" key="5">
    <source>
        <dbReference type="Google" id="ProtNLM"/>
    </source>
</evidence>
<evidence type="ECO:0000256" key="1">
    <source>
        <dbReference type="SAM" id="MobiDB-lite"/>
    </source>
</evidence>
<dbReference type="Proteomes" id="UP001431693">
    <property type="component" value="Unassembled WGS sequence"/>
</dbReference>
<keyword evidence="4" id="KW-1185">Reference proteome</keyword>
<comment type="caution">
    <text evidence="3">The sequence shown here is derived from an EMBL/GenBank/DDBJ whole genome shotgun (WGS) entry which is preliminary data.</text>
</comment>
<feature type="compositionally biased region" description="Basic and acidic residues" evidence="1">
    <location>
        <begin position="221"/>
        <end position="240"/>
    </location>
</feature>
<protein>
    <recommendedName>
        <fullName evidence="5">YcxB-like protein domain-containing protein</fullName>
    </recommendedName>
</protein>
<keyword evidence="2" id="KW-0472">Membrane</keyword>
<dbReference type="RefSeq" id="WP_283714011.1">
    <property type="nucleotide sequence ID" value="NZ_JASJEW010000008.1"/>
</dbReference>
<proteinExistence type="predicted"/>
<feature type="region of interest" description="Disordered" evidence="1">
    <location>
        <begin position="219"/>
        <end position="248"/>
    </location>
</feature>
<feature type="transmembrane region" description="Helical" evidence="2">
    <location>
        <begin position="78"/>
        <end position="95"/>
    </location>
</feature>
<evidence type="ECO:0000256" key="2">
    <source>
        <dbReference type="SAM" id="Phobius"/>
    </source>
</evidence>
<reference evidence="3" key="1">
    <citation type="submission" date="2023-05" db="EMBL/GenBank/DDBJ databases">
        <title>[olsenella] sp. nov., isolated from a pig farm feces dump.</title>
        <authorList>
            <person name="Chang Y.-H."/>
        </authorList>
    </citation>
    <scope>NUCLEOTIDE SEQUENCE</scope>
    <source>
        <strain evidence="3">YH-ols2217</strain>
    </source>
</reference>
<keyword evidence="2" id="KW-1133">Transmembrane helix</keyword>
<name>A0ABT6ZJV6_9ACTN</name>